<organism evidence="2 3">
    <name type="scientific">Alteromonas mediterranea (strain DSM 17117 / CIP 110805 / LMG 28347 / Deep ecotype)</name>
    <dbReference type="NCBI Taxonomy" id="1774373"/>
    <lineage>
        <taxon>Bacteria</taxon>
        <taxon>Pseudomonadati</taxon>
        <taxon>Pseudomonadota</taxon>
        <taxon>Gammaproteobacteria</taxon>
        <taxon>Alteromonadales</taxon>
        <taxon>Alteromonadaceae</taxon>
        <taxon>Alteromonas/Salinimonas group</taxon>
        <taxon>Alteromonas</taxon>
    </lineage>
</organism>
<reference evidence="2 3" key="2">
    <citation type="journal article" date="2015" name="Antonie Van Leeuwenhoek">
        <title>Ecophysiological diversity of a novel member of the genus Alteromonas, and description of Alteromonas mediterranea sp. nov.</title>
        <authorList>
            <person name="Ivanova E.P."/>
            <person name="Lopez-Perez M."/>
            <person name="Zabalos M."/>
            <person name="Nguyen S.H."/>
            <person name="Webb H.K."/>
            <person name="Ryan J."/>
            <person name="Lagutin K."/>
            <person name="Vyssotski M."/>
            <person name="Crawford R.J."/>
            <person name="Rodriguez-Valera F."/>
        </authorList>
    </citation>
    <scope>NUCLEOTIDE SEQUENCE [LARGE SCALE GENOMIC DNA]</scope>
    <source>
        <strain evidence="3">DSM 17117 / CIP 110805 / LMG 28347 / Deep ecotype</strain>
    </source>
</reference>
<evidence type="ECO:0000256" key="1">
    <source>
        <dbReference type="SAM" id="SignalP"/>
    </source>
</evidence>
<keyword evidence="1" id="KW-0732">Signal</keyword>
<accession>T2DM68</accession>
<dbReference type="KEGG" id="amc:MADE_000001022090"/>
<dbReference type="Proteomes" id="UP000001870">
    <property type="component" value="Chromosome"/>
</dbReference>
<dbReference type="HOGENOM" id="CLU_2893949_0_0_6"/>
<feature type="chain" id="PRO_5004598758" evidence="1">
    <location>
        <begin position="30"/>
        <end position="62"/>
    </location>
</feature>
<dbReference type="AlphaFoldDB" id="T2DM68"/>
<name>T2DM68_ALTMD</name>
<evidence type="ECO:0000313" key="2">
    <source>
        <dbReference type="EMBL" id="AGV54035.1"/>
    </source>
</evidence>
<evidence type="ECO:0000313" key="3">
    <source>
        <dbReference type="Proteomes" id="UP000001870"/>
    </source>
</evidence>
<protein>
    <submittedName>
        <fullName evidence="2">Uncharacterized protein</fullName>
    </submittedName>
</protein>
<sequence length="62" mass="6896">MFKKNLITNALRNAALIGLVGSLAYPAMAQENAPDEEAVEKIKVTGSRIKRAELQRQHQSFQ</sequence>
<keyword evidence="3" id="KW-1185">Reference proteome</keyword>
<dbReference type="RefSeq" id="WP_023559726.1">
    <property type="nucleotide sequence ID" value="NC_011138.3"/>
</dbReference>
<reference evidence="2 3" key="1">
    <citation type="journal article" date="2008" name="ISME J.">
        <title>Comparative genomics of two ecotypes of the marine planktonic copiotroph Alteromonas macleodii suggests alternative lifestyles associated with different kinds of particulate organic matter.</title>
        <authorList>
            <person name="Ivars-Martinez E."/>
            <person name="Martin-Cuadrado A.B."/>
            <person name="D'Auria G."/>
            <person name="Mira A."/>
            <person name="Ferriera S."/>
            <person name="Johnson J."/>
            <person name="Friedman R."/>
            <person name="Rodriguez-Valera F."/>
        </authorList>
    </citation>
    <scope>NUCLEOTIDE SEQUENCE [LARGE SCALE GENOMIC DNA]</scope>
    <source>
        <strain evidence="3">DSM 17117 / CIP 110805 / LMG 28347 / Deep ecotype</strain>
    </source>
</reference>
<dbReference type="EMBL" id="CP001103">
    <property type="protein sequence ID" value="AGV54035.1"/>
    <property type="molecule type" value="Genomic_DNA"/>
</dbReference>
<proteinExistence type="predicted"/>
<feature type="signal peptide" evidence="1">
    <location>
        <begin position="1"/>
        <end position="29"/>
    </location>
</feature>
<gene>
    <name evidence="2" type="ORF">MADE_000001022090</name>
</gene>